<dbReference type="GO" id="GO:0070652">
    <property type="term" value="C:HAUS complex"/>
    <property type="evidence" value="ECO:0007669"/>
    <property type="project" value="TreeGrafter"/>
</dbReference>
<dbReference type="AlphaFoldDB" id="A0AAV4UEG7"/>
<dbReference type="InterPro" id="IPR010604">
    <property type="entry name" value="Plant_AUG7"/>
</dbReference>
<dbReference type="GO" id="GO:0051011">
    <property type="term" value="F:microtubule minus-end binding"/>
    <property type="evidence" value="ECO:0007669"/>
    <property type="project" value="InterPro"/>
</dbReference>
<proteinExistence type="predicted"/>
<comment type="caution">
    <text evidence="1">The sequence shown here is derived from an EMBL/GenBank/DDBJ whole genome shotgun (WGS) entry which is preliminary data.</text>
</comment>
<dbReference type="GO" id="GO:0031023">
    <property type="term" value="P:microtubule organizing center organization"/>
    <property type="evidence" value="ECO:0007669"/>
    <property type="project" value="TreeGrafter"/>
</dbReference>
<dbReference type="EMBL" id="BPLQ01011158">
    <property type="protein sequence ID" value="GIY56074.1"/>
    <property type="molecule type" value="Genomic_DNA"/>
</dbReference>
<dbReference type="InterPro" id="IPR029711">
    <property type="entry name" value="Haus7-like"/>
</dbReference>
<reference evidence="1 2" key="1">
    <citation type="submission" date="2021-06" db="EMBL/GenBank/DDBJ databases">
        <title>Caerostris darwini draft genome.</title>
        <authorList>
            <person name="Kono N."/>
            <person name="Arakawa K."/>
        </authorList>
    </citation>
    <scope>NUCLEOTIDE SEQUENCE [LARGE SCALE GENOMIC DNA]</scope>
</reference>
<dbReference type="PANTHER" id="PTHR14352:SF2">
    <property type="entry name" value="HAUS AUGMIN-LIKE COMPLEX SUBUNIT 7"/>
    <property type="match status" value="1"/>
</dbReference>
<keyword evidence="2" id="KW-1185">Reference proteome</keyword>
<evidence type="ECO:0000313" key="2">
    <source>
        <dbReference type="Proteomes" id="UP001054837"/>
    </source>
</evidence>
<name>A0AAV4UEG7_9ARAC</name>
<dbReference type="GO" id="GO:0051225">
    <property type="term" value="P:spindle assembly"/>
    <property type="evidence" value="ECO:0007669"/>
    <property type="project" value="TreeGrafter"/>
</dbReference>
<protein>
    <recommendedName>
        <fullName evidence="3">HAUS augmin-like complex subunit 6 N-terminal domain-containing protein</fullName>
    </recommendedName>
</protein>
<dbReference type="Pfam" id="PF06694">
    <property type="entry name" value="Plant_NMP1"/>
    <property type="match status" value="1"/>
</dbReference>
<evidence type="ECO:0000313" key="1">
    <source>
        <dbReference type="EMBL" id="GIY56074.1"/>
    </source>
</evidence>
<accession>A0AAV4UEG7</accession>
<sequence>MDENLKVQDIIQKLKQLDCPLLNNGDDAWIKEILFKQNFDRYHLMEWIFSKLGFRIPKGDECQNSSEVKLKNLLGAISALGLCNKDNSSLIEGLAPFKEQLNFWTLLVDILWKKLCTTDPSNRLGSIEEQYERQIKYVNSLCNNINSNFKYMFKEKVQLFPSFLLKESAEADSKHLSSIQTLKEITLKARESTNQNWSVKNHVLDENVISSNSNNSIIASEEKVIQLEEDLRCGISNLHNHASEEFSVTYDKLKLYLNIPQEKTIDLGPPFRTTHLKSKTFLKLKDSLSTLKSSEIELKNMNKDFDNHPIPCEFLSDVLLGEYITILNEEKERNKKDRDF</sequence>
<evidence type="ECO:0008006" key="3">
    <source>
        <dbReference type="Google" id="ProtNLM"/>
    </source>
</evidence>
<dbReference type="Proteomes" id="UP001054837">
    <property type="component" value="Unassembled WGS sequence"/>
</dbReference>
<dbReference type="PANTHER" id="PTHR14352">
    <property type="entry name" value="HAUS AUGMIN-LIKE COMPLEX SUBUNIT 7"/>
    <property type="match status" value="1"/>
</dbReference>
<organism evidence="1 2">
    <name type="scientific">Caerostris darwini</name>
    <dbReference type="NCBI Taxonomy" id="1538125"/>
    <lineage>
        <taxon>Eukaryota</taxon>
        <taxon>Metazoa</taxon>
        <taxon>Ecdysozoa</taxon>
        <taxon>Arthropoda</taxon>
        <taxon>Chelicerata</taxon>
        <taxon>Arachnida</taxon>
        <taxon>Araneae</taxon>
        <taxon>Araneomorphae</taxon>
        <taxon>Entelegynae</taxon>
        <taxon>Araneoidea</taxon>
        <taxon>Araneidae</taxon>
        <taxon>Caerostris</taxon>
    </lineage>
</organism>
<gene>
    <name evidence="1" type="primary">AVEN_239451_1</name>
    <name evidence="1" type="ORF">CDAR_413871</name>
</gene>